<keyword evidence="1" id="KW-1003">Cell membrane</keyword>
<dbReference type="Pfam" id="PF04608">
    <property type="entry name" value="PgpA"/>
    <property type="match status" value="1"/>
</dbReference>
<keyword evidence="1" id="KW-0997">Cell inner membrane</keyword>
<dbReference type="RefSeq" id="WP_188749004.1">
    <property type="nucleotide sequence ID" value="NZ_BMIJ01000005.1"/>
</dbReference>
<comment type="caution">
    <text evidence="4">The sequence shown here is derived from an EMBL/GenBank/DDBJ whole genome shotgun (WGS) entry which is preliminary data.</text>
</comment>
<dbReference type="SUPFAM" id="SSF101307">
    <property type="entry name" value="YutG-like"/>
    <property type="match status" value="1"/>
</dbReference>
<feature type="transmembrane region" description="Helical" evidence="2">
    <location>
        <begin position="49"/>
        <end position="68"/>
    </location>
</feature>
<comment type="catalytic activity">
    <reaction evidence="1">
        <text>a 1,2-diacyl-sn-glycero-3-phospho-(1'-sn-glycero-3'-phosphate) + H2O = a 1,2-diacyl-sn-glycero-3-phospho-(1'-sn-glycerol) + phosphate</text>
        <dbReference type="Rhea" id="RHEA:33751"/>
        <dbReference type="ChEBI" id="CHEBI:15377"/>
        <dbReference type="ChEBI" id="CHEBI:43474"/>
        <dbReference type="ChEBI" id="CHEBI:60110"/>
        <dbReference type="ChEBI" id="CHEBI:64716"/>
        <dbReference type="EC" id="3.1.3.27"/>
    </reaction>
</comment>
<dbReference type="InterPro" id="IPR026037">
    <property type="entry name" value="PgpA"/>
</dbReference>
<keyword evidence="2" id="KW-1133">Transmembrane helix</keyword>
<protein>
    <recommendedName>
        <fullName evidence="1">Phosphatidylglycerophosphatase A</fullName>
        <ecNumber evidence="1">3.1.3.27</ecNumber>
    </recommendedName>
    <alternativeName>
        <fullName evidence="1">Phosphatidylglycerolphosphate phosphatase A</fullName>
    </alternativeName>
</protein>
<comment type="cofactor">
    <cofactor evidence="1">
        <name>Mg(2+)</name>
        <dbReference type="ChEBI" id="CHEBI:18420"/>
    </cofactor>
</comment>
<dbReference type="Proteomes" id="UP000629025">
    <property type="component" value="Unassembled WGS sequence"/>
</dbReference>
<dbReference type="EC" id="3.1.3.27" evidence="1"/>
<comment type="function">
    <text evidence="1">Lipid phosphatase which dephosphorylates phosphatidylglycerophosphate (PGP) to phosphatidylglycerol (PG).</text>
</comment>
<keyword evidence="5" id="KW-1185">Reference proteome</keyword>
<keyword evidence="1 2" id="KW-0472">Membrane</keyword>
<sequence>MNRVPSSVWRNPVHFLAFGFGSGAAPWAPGTFGTLAAVPLWYLLAQLPLATYLALVLAAFALGCWLCQRTADDIGVHDHGGIVWDEFVGYWITMIAAPVTPLWALIGFVLFRIFDIVKPWPIRWADRHVKGGLGIMLDDLIAGVFAALCLQGLRLLI</sequence>
<keyword evidence="1" id="KW-0479">Metal-binding</keyword>
<feature type="transmembrane region" description="Helical" evidence="2">
    <location>
        <begin position="132"/>
        <end position="153"/>
    </location>
</feature>
<dbReference type="InterPro" id="IPR036681">
    <property type="entry name" value="PgpA-like_sf"/>
</dbReference>
<proteinExistence type="predicted"/>
<name>A0ABQ1KJT6_9GAMM</name>
<reference evidence="5" key="1">
    <citation type="journal article" date="2019" name="Int. J. Syst. Evol. Microbiol.">
        <title>The Global Catalogue of Microorganisms (GCM) 10K type strain sequencing project: providing services to taxonomists for standard genome sequencing and annotation.</title>
        <authorList>
            <consortium name="The Broad Institute Genomics Platform"/>
            <consortium name="The Broad Institute Genome Sequencing Center for Infectious Disease"/>
            <person name="Wu L."/>
            <person name="Ma J."/>
        </authorList>
    </citation>
    <scope>NUCLEOTIDE SEQUENCE [LARGE SCALE GENOMIC DNA]</scope>
    <source>
        <strain evidence="5">CGMCC 1.15341</strain>
    </source>
</reference>
<dbReference type="CDD" id="cd06971">
    <property type="entry name" value="PgpA"/>
    <property type="match status" value="1"/>
</dbReference>
<dbReference type="PANTHER" id="PTHR36305">
    <property type="entry name" value="PHOSPHATIDYLGLYCEROPHOSPHATASE A"/>
    <property type="match status" value="1"/>
</dbReference>
<dbReference type="PIRSF" id="PIRSF006162">
    <property type="entry name" value="PgpA"/>
    <property type="match status" value="1"/>
</dbReference>
<feature type="domain" description="YutG/PgpA" evidence="3">
    <location>
        <begin position="16"/>
        <end position="153"/>
    </location>
</feature>
<dbReference type="PANTHER" id="PTHR36305:SF1">
    <property type="entry name" value="PHOSPHATIDYLGLYCEROPHOSPHATASE A"/>
    <property type="match status" value="1"/>
</dbReference>
<dbReference type="InterPro" id="IPR007686">
    <property type="entry name" value="YutG/PgpA"/>
</dbReference>
<keyword evidence="1" id="KW-0442">Lipid degradation</keyword>
<evidence type="ECO:0000256" key="2">
    <source>
        <dbReference type="SAM" id="Phobius"/>
    </source>
</evidence>
<evidence type="ECO:0000313" key="4">
    <source>
        <dbReference type="EMBL" id="GGB98724.1"/>
    </source>
</evidence>
<keyword evidence="1" id="KW-0595">Phospholipid degradation</keyword>
<keyword evidence="1" id="KW-0378">Hydrolase</keyword>
<keyword evidence="1" id="KW-0443">Lipid metabolism</keyword>
<feature type="transmembrane region" description="Helical" evidence="2">
    <location>
        <begin position="15"/>
        <end position="42"/>
    </location>
</feature>
<comment type="pathway">
    <text evidence="1">Phospholipid metabolism; phosphatidylglycerol biosynthesis; phosphatidylglycerol from CDP-diacylglycerol: step 2/2.</text>
</comment>
<dbReference type="EMBL" id="BMIJ01000005">
    <property type="protein sequence ID" value="GGB98724.1"/>
    <property type="molecule type" value="Genomic_DNA"/>
</dbReference>
<evidence type="ECO:0000256" key="1">
    <source>
        <dbReference type="PIRNR" id="PIRNR006162"/>
    </source>
</evidence>
<organism evidence="4 5">
    <name type="scientific">Marinobacterium zhoushanense</name>
    <dbReference type="NCBI Taxonomy" id="1679163"/>
    <lineage>
        <taxon>Bacteria</taxon>
        <taxon>Pseudomonadati</taxon>
        <taxon>Pseudomonadota</taxon>
        <taxon>Gammaproteobacteria</taxon>
        <taxon>Oceanospirillales</taxon>
        <taxon>Oceanospirillaceae</taxon>
        <taxon>Marinobacterium</taxon>
    </lineage>
</organism>
<accession>A0ABQ1KJT6</accession>
<evidence type="ECO:0000259" key="3">
    <source>
        <dbReference type="Pfam" id="PF04608"/>
    </source>
</evidence>
<feature type="transmembrane region" description="Helical" evidence="2">
    <location>
        <begin position="88"/>
        <end position="111"/>
    </location>
</feature>
<comment type="subcellular location">
    <subcellularLocation>
        <location evidence="1">Cell inner membrane</location>
        <topology evidence="1">Multi-pass membrane protein</topology>
    </subcellularLocation>
</comment>
<keyword evidence="1 2" id="KW-0812">Transmembrane</keyword>
<keyword evidence="1" id="KW-0460">Magnesium</keyword>
<gene>
    <name evidence="4" type="primary">pgpA</name>
    <name evidence="4" type="ORF">GCM10011352_26070</name>
</gene>
<keyword evidence="1" id="KW-1208">Phospholipid metabolism</keyword>
<evidence type="ECO:0000313" key="5">
    <source>
        <dbReference type="Proteomes" id="UP000629025"/>
    </source>
</evidence>